<keyword evidence="4" id="KW-0187">Copper transport</keyword>
<name>A0ABR0E0R2_ZASCE</name>
<evidence type="ECO:0000313" key="6">
    <source>
        <dbReference type="Proteomes" id="UP001305779"/>
    </source>
</evidence>
<feature type="transmembrane region" description="Helical" evidence="4">
    <location>
        <begin position="29"/>
        <end position="53"/>
    </location>
</feature>
<dbReference type="EMBL" id="JAXOVC010000012">
    <property type="protein sequence ID" value="KAK4495005.1"/>
    <property type="molecule type" value="Genomic_DNA"/>
</dbReference>
<keyword evidence="4" id="KW-0406">Ion transport</keyword>
<evidence type="ECO:0000256" key="2">
    <source>
        <dbReference type="ARBA" id="ARBA00022989"/>
    </source>
</evidence>
<keyword evidence="4" id="KW-0186">Copper</keyword>
<keyword evidence="4" id="KW-0813">Transport</keyword>
<comment type="subcellular location">
    <subcellularLocation>
        <location evidence="4">Membrane</location>
        <topology evidence="4">Multi-pass membrane protein</topology>
    </subcellularLocation>
</comment>
<dbReference type="Proteomes" id="UP001305779">
    <property type="component" value="Unassembled WGS sequence"/>
</dbReference>
<dbReference type="Pfam" id="PF04145">
    <property type="entry name" value="Ctr"/>
    <property type="match status" value="1"/>
</dbReference>
<keyword evidence="1 4" id="KW-0812">Transmembrane</keyword>
<comment type="caution">
    <text evidence="5">The sequence shown here is derived from an EMBL/GenBank/DDBJ whole genome shotgun (WGS) entry which is preliminary data.</text>
</comment>
<comment type="similarity">
    <text evidence="4">Belongs to the copper transporter (Ctr) (TC 1.A.56) family. SLC31A subfamily.</text>
</comment>
<keyword evidence="3 4" id="KW-0472">Membrane</keyword>
<keyword evidence="2 4" id="KW-1133">Transmembrane helix</keyword>
<dbReference type="InterPro" id="IPR007274">
    <property type="entry name" value="Cop_transporter"/>
</dbReference>
<evidence type="ECO:0000256" key="3">
    <source>
        <dbReference type="ARBA" id="ARBA00023136"/>
    </source>
</evidence>
<accession>A0ABR0E0R2</accession>
<reference evidence="5 6" key="1">
    <citation type="journal article" date="2023" name="G3 (Bethesda)">
        <title>A chromosome-level genome assembly of Zasmidium syzygii isolated from banana leaves.</title>
        <authorList>
            <person name="van Westerhoven A.C."/>
            <person name="Mehrabi R."/>
            <person name="Talebi R."/>
            <person name="Steentjes M.B.F."/>
            <person name="Corcolon B."/>
            <person name="Chong P.A."/>
            <person name="Kema G.H.J."/>
            <person name="Seidl M.F."/>
        </authorList>
    </citation>
    <scope>NUCLEOTIDE SEQUENCE [LARGE SCALE GENOMIC DNA]</scope>
    <source>
        <strain evidence="5 6">P124</strain>
    </source>
</reference>
<organism evidence="5 6">
    <name type="scientific">Zasmidium cellare</name>
    <name type="common">Wine cellar mold</name>
    <name type="synonym">Racodium cellare</name>
    <dbReference type="NCBI Taxonomy" id="395010"/>
    <lineage>
        <taxon>Eukaryota</taxon>
        <taxon>Fungi</taxon>
        <taxon>Dikarya</taxon>
        <taxon>Ascomycota</taxon>
        <taxon>Pezizomycotina</taxon>
        <taxon>Dothideomycetes</taxon>
        <taxon>Dothideomycetidae</taxon>
        <taxon>Mycosphaerellales</taxon>
        <taxon>Mycosphaerellaceae</taxon>
        <taxon>Zasmidium</taxon>
    </lineage>
</organism>
<evidence type="ECO:0000256" key="1">
    <source>
        <dbReference type="ARBA" id="ARBA00022692"/>
    </source>
</evidence>
<sequence length="167" mass="18386">MNGMAMVFFTATNTPLFSFSWIPDTTGQYAGTCIFLIALAAIFRALLAVRIHFYDIFAYVRHRPQPKGCSGKNIRPWRAGEVMTVGLLDVVVAGVGYLLDSKATPHDIHSQFRTNVPFIELVGANVQRRALLDRALTVLFHMNLTTLGNVSVLARTKGPAYSNVTLA</sequence>
<keyword evidence="6" id="KW-1185">Reference proteome</keyword>
<gene>
    <name evidence="5" type="ORF">PRZ48_013332</name>
</gene>
<proteinExistence type="inferred from homology"/>
<evidence type="ECO:0000313" key="5">
    <source>
        <dbReference type="EMBL" id="KAK4495005.1"/>
    </source>
</evidence>
<evidence type="ECO:0000256" key="4">
    <source>
        <dbReference type="RuleBase" id="RU367022"/>
    </source>
</evidence>
<protein>
    <recommendedName>
        <fullName evidence="4">Copper transport protein</fullName>
    </recommendedName>
</protein>